<reference evidence="1 2" key="1">
    <citation type="submission" date="2014-07" db="EMBL/GenBank/DDBJ databases">
        <title>Unique and conserved regions in Vibrio harveyi and related species in comparison with the shrimp pathogen Vibrio harveyi CAIM 1792.</title>
        <authorList>
            <person name="Espinoza-Valles I."/>
            <person name="Vora G."/>
            <person name="Leekitcharoenphon P."/>
            <person name="Ussery D."/>
            <person name="Hoj L."/>
            <person name="Gomez-Gil B."/>
        </authorList>
    </citation>
    <scope>NUCLEOTIDE SEQUENCE [LARGE SCALE GENOMIC DNA]</scope>
    <source>
        <strain evidence="2">CAIM 1854 / LMG 25443</strain>
    </source>
</reference>
<evidence type="ECO:0000313" key="2">
    <source>
        <dbReference type="Proteomes" id="UP000031586"/>
    </source>
</evidence>
<dbReference type="EMBL" id="JPRD01000020">
    <property type="protein sequence ID" value="KIF52632.1"/>
    <property type="molecule type" value="Genomic_DNA"/>
</dbReference>
<protein>
    <submittedName>
        <fullName evidence="1">Uncharacterized protein</fullName>
    </submittedName>
</protein>
<dbReference type="PATRIC" id="fig|1229493.5.peg.1813"/>
<name>A0A0C1W8B8_9VIBR</name>
<dbReference type="Proteomes" id="UP000031586">
    <property type="component" value="Unassembled WGS sequence"/>
</dbReference>
<dbReference type="AlphaFoldDB" id="A0A0C1W8B8"/>
<accession>A0A0C1W8B8</accession>
<sequence length="134" mass="15281">MMKNFMRAVLLLLVIAIGVLAWVFIPSHETVGAQTLEEALNDNYTLVGHRIHSTDPDAGNMFGYFVVYKGASTNDLEPFLVTSDQFIRMEQTGDNTLALTVNGRIYRYHNDLWVENPDDKLQHWFVSATAKYVR</sequence>
<proteinExistence type="predicted"/>
<dbReference type="RefSeq" id="WP_027726609.1">
    <property type="nucleotide sequence ID" value="NZ_BAOH01000012.1"/>
</dbReference>
<gene>
    <name evidence="1" type="ORF">H735_13370</name>
</gene>
<comment type="caution">
    <text evidence="1">The sequence shown here is derived from an EMBL/GenBank/DDBJ whole genome shotgun (WGS) entry which is preliminary data.</text>
</comment>
<organism evidence="1 2">
    <name type="scientific">Vibrio owensii CAIM 1854 = LMG 25443</name>
    <dbReference type="NCBI Taxonomy" id="1229493"/>
    <lineage>
        <taxon>Bacteria</taxon>
        <taxon>Pseudomonadati</taxon>
        <taxon>Pseudomonadota</taxon>
        <taxon>Gammaproteobacteria</taxon>
        <taxon>Vibrionales</taxon>
        <taxon>Vibrionaceae</taxon>
        <taxon>Vibrio</taxon>
    </lineage>
</organism>
<evidence type="ECO:0000313" key="1">
    <source>
        <dbReference type="EMBL" id="KIF52632.1"/>
    </source>
</evidence>